<comment type="caution">
    <text evidence="2">The sequence shown here is derived from an EMBL/GenBank/DDBJ whole genome shotgun (WGS) entry which is preliminary data.</text>
</comment>
<dbReference type="InterPro" id="IPR011008">
    <property type="entry name" value="Dimeric_a/b-barrel"/>
</dbReference>
<dbReference type="PROSITE" id="PS51725">
    <property type="entry name" value="ABM"/>
    <property type="match status" value="1"/>
</dbReference>
<feature type="domain" description="ABM" evidence="1">
    <location>
        <begin position="5"/>
        <end position="94"/>
    </location>
</feature>
<evidence type="ECO:0000313" key="2">
    <source>
        <dbReference type="EMBL" id="KGD66714.1"/>
    </source>
</evidence>
<dbReference type="Pfam" id="PF03992">
    <property type="entry name" value="ABM"/>
    <property type="match status" value="1"/>
</dbReference>
<dbReference type="Proteomes" id="UP000029444">
    <property type="component" value="Unassembled WGS sequence"/>
</dbReference>
<dbReference type="PATRIC" id="fig|1177154.3.peg.387"/>
<evidence type="ECO:0000313" key="3">
    <source>
        <dbReference type="Proteomes" id="UP000029444"/>
    </source>
</evidence>
<gene>
    <name evidence="2" type="ORF">Y5S_00381</name>
</gene>
<dbReference type="EMBL" id="ARXV01000001">
    <property type="protein sequence ID" value="KGD66714.1"/>
    <property type="molecule type" value="Genomic_DNA"/>
</dbReference>
<dbReference type="AlphaFoldDB" id="A0A095SQV2"/>
<keyword evidence="3" id="KW-1185">Reference proteome</keyword>
<dbReference type="OrthoDB" id="9812192at2"/>
<organism evidence="2 3">
    <name type="scientific">Alcanivorax nanhaiticus</name>
    <dbReference type="NCBI Taxonomy" id="1177154"/>
    <lineage>
        <taxon>Bacteria</taxon>
        <taxon>Pseudomonadati</taxon>
        <taxon>Pseudomonadota</taxon>
        <taxon>Gammaproteobacteria</taxon>
        <taxon>Oceanospirillales</taxon>
        <taxon>Alcanivoracaceae</taxon>
        <taxon>Alcanivorax</taxon>
    </lineage>
</organism>
<dbReference type="STRING" id="1177154.Y5S_00381"/>
<sequence length="102" mass="11476">MEEKVAVFGFLRFPPESMLAIRPYLAEFVRATRANDGCLAYDVAEDLAEPGLIRFSELWPDHGSLDAHLVAPHIVPWREAARAHGLLERQFTAYDIAGARRV</sequence>
<protein>
    <recommendedName>
        <fullName evidence="1">ABM domain-containing protein</fullName>
    </recommendedName>
</protein>
<dbReference type="Gene3D" id="3.30.70.100">
    <property type="match status" value="1"/>
</dbReference>
<evidence type="ECO:0000259" key="1">
    <source>
        <dbReference type="PROSITE" id="PS51725"/>
    </source>
</evidence>
<name>A0A095SQV2_9GAMM</name>
<dbReference type="InterPro" id="IPR007138">
    <property type="entry name" value="ABM_dom"/>
</dbReference>
<reference evidence="2 3" key="1">
    <citation type="submission" date="2012-09" db="EMBL/GenBank/DDBJ databases">
        <title>Genome Sequence of alkane-degrading Bacterium Alcanivorax sp. 19-m-6.</title>
        <authorList>
            <person name="Lai Q."/>
            <person name="Shao Z."/>
        </authorList>
    </citation>
    <scope>NUCLEOTIDE SEQUENCE [LARGE SCALE GENOMIC DNA]</scope>
    <source>
        <strain evidence="2 3">19-m-6</strain>
    </source>
</reference>
<proteinExistence type="predicted"/>
<dbReference type="SUPFAM" id="SSF54909">
    <property type="entry name" value="Dimeric alpha+beta barrel"/>
    <property type="match status" value="1"/>
</dbReference>
<dbReference type="RefSeq" id="WP_035229842.1">
    <property type="nucleotide sequence ID" value="NZ_ARXV01000001.1"/>
</dbReference>
<dbReference type="eggNOG" id="COG1359">
    <property type="taxonomic scope" value="Bacteria"/>
</dbReference>
<accession>A0A095SQV2</accession>